<dbReference type="EMBL" id="JXTB01000043">
    <property type="protein sequence ID" value="PON71649.1"/>
    <property type="molecule type" value="Genomic_DNA"/>
</dbReference>
<feature type="region of interest" description="Disordered" evidence="1">
    <location>
        <begin position="1"/>
        <end position="20"/>
    </location>
</feature>
<comment type="caution">
    <text evidence="3">The sequence shown here is derived from an EMBL/GenBank/DDBJ whole genome shotgun (WGS) entry which is preliminary data.</text>
</comment>
<dbReference type="SUPFAM" id="SSF52047">
    <property type="entry name" value="RNI-like"/>
    <property type="match status" value="1"/>
</dbReference>
<dbReference type="OrthoDB" id="2095648at2759"/>
<gene>
    <name evidence="3" type="ORF">PanWU01x14_071040</name>
</gene>
<name>A0A2P5DEE8_PARAD</name>
<accession>A0A2P5DEE8</accession>
<keyword evidence="4" id="KW-1185">Reference proteome</keyword>
<dbReference type="InterPro" id="IPR032675">
    <property type="entry name" value="LRR_dom_sf"/>
</dbReference>
<dbReference type="InterPro" id="IPR001810">
    <property type="entry name" value="F-box_dom"/>
</dbReference>
<dbReference type="SUPFAM" id="SSF81383">
    <property type="entry name" value="F-box domain"/>
    <property type="match status" value="1"/>
</dbReference>
<organism evidence="3 4">
    <name type="scientific">Parasponia andersonii</name>
    <name type="common">Sponia andersonii</name>
    <dbReference type="NCBI Taxonomy" id="3476"/>
    <lineage>
        <taxon>Eukaryota</taxon>
        <taxon>Viridiplantae</taxon>
        <taxon>Streptophyta</taxon>
        <taxon>Embryophyta</taxon>
        <taxon>Tracheophyta</taxon>
        <taxon>Spermatophyta</taxon>
        <taxon>Magnoliopsida</taxon>
        <taxon>eudicotyledons</taxon>
        <taxon>Gunneridae</taxon>
        <taxon>Pentapetalae</taxon>
        <taxon>rosids</taxon>
        <taxon>fabids</taxon>
        <taxon>Rosales</taxon>
        <taxon>Cannabaceae</taxon>
        <taxon>Parasponia</taxon>
    </lineage>
</organism>
<evidence type="ECO:0000313" key="3">
    <source>
        <dbReference type="EMBL" id="PON71649.1"/>
    </source>
</evidence>
<dbReference type="CDD" id="cd22164">
    <property type="entry name" value="F-box_AtSKIP19-like"/>
    <property type="match status" value="1"/>
</dbReference>
<dbReference type="PANTHER" id="PTHR38926:SF2">
    <property type="entry name" value="F-BOX_LRR-REPEAT PROTEIN 21-RELATED"/>
    <property type="match status" value="1"/>
</dbReference>
<dbReference type="STRING" id="3476.A0A2P5DEE8"/>
<evidence type="ECO:0000259" key="2">
    <source>
        <dbReference type="PROSITE" id="PS50181"/>
    </source>
</evidence>
<dbReference type="PANTHER" id="PTHR38926">
    <property type="entry name" value="F-BOX DOMAIN CONTAINING PROTEIN, EXPRESSED"/>
    <property type="match status" value="1"/>
</dbReference>
<evidence type="ECO:0000313" key="4">
    <source>
        <dbReference type="Proteomes" id="UP000237105"/>
    </source>
</evidence>
<dbReference type="Pfam" id="PF12937">
    <property type="entry name" value="F-box-like"/>
    <property type="match status" value="1"/>
</dbReference>
<proteinExistence type="predicted"/>
<dbReference type="SMART" id="SM00367">
    <property type="entry name" value="LRR_CC"/>
    <property type="match status" value="5"/>
</dbReference>
<dbReference type="PROSITE" id="PS50181">
    <property type="entry name" value="FBOX"/>
    <property type="match status" value="1"/>
</dbReference>
<evidence type="ECO:0000256" key="1">
    <source>
        <dbReference type="SAM" id="MobiDB-lite"/>
    </source>
</evidence>
<sequence>MVSSSTEVSPAESPPEERRDWLELPRDVAASIFTRLGAIEILTSVQMVCKAWLEICRDPLMWRAIDMRNDDGPDLDFDLEKMCRDAVDRSCGELVDINIEYFGTDELLRYITDRSNQIKRLRLASCYEVSDEGLIHAIEKLPLLEELDLTLCSFSAEPLNALGRSGPHLKSLKLNCQAYRLSNVFPHEELDFNKDVIAIGKNLPGLCHLQLIGNSMTNIGLEAILDGCTNLESLDLRRCININLKGNLGKKCAEIKHLRLPNDSLEDTMDLLLILRMVY</sequence>
<dbReference type="Proteomes" id="UP000237105">
    <property type="component" value="Unassembled WGS sequence"/>
</dbReference>
<protein>
    <submittedName>
        <fullName evidence="3">F-box domain containing protein</fullName>
    </submittedName>
</protein>
<dbReference type="Gene3D" id="3.80.10.10">
    <property type="entry name" value="Ribonuclease Inhibitor"/>
    <property type="match status" value="2"/>
</dbReference>
<reference evidence="4" key="1">
    <citation type="submission" date="2016-06" db="EMBL/GenBank/DDBJ databases">
        <title>Parallel loss of symbiosis genes in relatives of nitrogen-fixing non-legume Parasponia.</title>
        <authorList>
            <person name="Van Velzen R."/>
            <person name="Holmer R."/>
            <person name="Bu F."/>
            <person name="Rutten L."/>
            <person name="Van Zeijl A."/>
            <person name="Liu W."/>
            <person name="Santuari L."/>
            <person name="Cao Q."/>
            <person name="Sharma T."/>
            <person name="Shen D."/>
            <person name="Roswanjaya Y."/>
            <person name="Wardhani T."/>
            <person name="Kalhor M.S."/>
            <person name="Jansen J."/>
            <person name="Van den Hoogen J."/>
            <person name="Gungor B."/>
            <person name="Hartog M."/>
            <person name="Hontelez J."/>
            <person name="Verver J."/>
            <person name="Yang W.-C."/>
            <person name="Schijlen E."/>
            <person name="Repin R."/>
            <person name="Schilthuizen M."/>
            <person name="Schranz E."/>
            <person name="Heidstra R."/>
            <person name="Miyata K."/>
            <person name="Fedorova E."/>
            <person name="Kohlen W."/>
            <person name="Bisseling T."/>
            <person name="Smit S."/>
            <person name="Geurts R."/>
        </authorList>
    </citation>
    <scope>NUCLEOTIDE SEQUENCE [LARGE SCALE GENOMIC DNA]</scope>
    <source>
        <strain evidence="4">cv. WU1-14</strain>
    </source>
</reference>
<dbReference type="InterPro" id="IPR006553">
    <property type="entry name" value="Leu-rich_rpt_Cys-con_subtyp"/>
</dbReference>
<dbReference type="Gene3D" id="1.20.1280.50">
    <property type="match status" value="1"/>
</dbReference>
<feature type="domain" description="F-box" evidence="2">
    <location>
        <begin position="18"/>
        <end position="65"/>
    </location>
</feature>
<dbReference type="AlphaFoldDB" id="A0A2P5DEE8"/>
<dbReference type="InterPro" id="IPR036047">
    <property type="entry name" value="F-box-like_dom_sf"/>
</dbReference>